<comment type="similarity">
    <text evidence="4">Belongs to the complex I NDUFB7 subunit family.</text>
</comment>
<keyword evidence="10" id="KW-0496">Mitochondrion</keyword>
<keyword evidence="13" id="KW-0830">Ubiquinone</keyword>
<keyword evidence="6" id="KW-0813">Transport</keyword>
<dbReference type="Proteomes" id="UP000028924">
    <property type="component" value="Unassembled WGS sequence"/>
</dbReference>
<dbReference type="InterPro" id="IPR008698">
    <property type="entry name" value="NDUB7"/>
</dbReference>
<evidence type="ECO:0000313" key="13">
    <source>
        <dbReference type="EMBL" id="KFM23065.1"/>
    </source>
</evidence>
<evidence type="ECO:0000256" key="3">
    <source>
        <dbReference type="ARBA" id="ARBA00004637"/>
    </source>
</evidence>
<evidence type="ECO:0000256" key="5">
    <source>
        <dbReference type="ARBA" id="ARBA00018677"/>
    </source>
</evidence>
<dbReference type="RefSeq" id="XP_011395935.1">
    <property type="nucleotide sequence ID" value="XM_011397633.1"/>
</dbReference>
<evidence type="ECO:0000256" key="1">
    <source>
        <dbReference type="ARBA" id="ARBA00003195"/>
    </source>
</evidence>
<evidence type="ECO:0000256" key="10">
    <source>
        <dbReference type="ARBA" id="ARBA00023128"/>
    </source>
</evidence>
<dbReference type="AlphaFoldDB" id="A0A087SBG1"/>
<evidence type="ECO:0000256" key="11">
    <source>
        <dbReference type="ARBA" id="ARBA00023136"/>
    </source>
</evidence>
<comment type="subcellular location">
    <subcellularLocation>
        <location evidence="3">Mitochondrion inner membrane</location>
        <topology evidence="3">Peripheral membrane protein</topology>
    </subcellularLocation>
    <subcellularLocation>
        <location evidence="2">Mitochondrion intermembrane space</location>
    </subcellularLocation>
</comment>
<dbReference type="STRING" id="3075.A0A087SBG1"/>
<gene>
    <name evidence="13" type="ORF">F751_0814</name>
</gene>
<comment type="function">
    <text evidence="1">Accessory subunit of the mitochondrial membrane respiratory chain NADH dehydrogenase (Complex I), that is believed not to be involved in catalysis. Complex I functions in the transfer of electrons from NADH to the respiratory chain. The immediate electron acceptor for the enzyme is believed to be ubiquinone.</text>
</comment>
<dbReference type="KEGG" id="apro:F751_0814"/>
<dbReference type="OrthoDB" id="268414at2759"/>
<dbReference type="PANTHER" id="PTHR20900:SF0">
    <property type="entry name" value="NADH DEHYDROGENASE [UBIQUINONE] 1 BETA SUBCOMPLEX SUBUNIT 7"/>
    <property type="match status" value="1"/>
</dbReference>
<dbReference type="PANTHER" id="PTHR20900">
    <property type="entry name" value="NADH:UBIQUINONE OXIDOREDUCTASE B18-LIKE SUBUNIT"/>
    <property type="match status" value="1"/>
</dbReference>
<keyword evidence="8" id="KW-0999">Mitochondrion inner membrane</keyword>
<keyword evidence="9" id="KW-0249">Electron transport</keyword>
<organism evidence="13 14">
    <name type="scientific">Auxenochlorella protothecoides</name>
    <name type="common">Green microalga</name>
    <name type="synonym">Chlorella protothecoides</name>
    <dbReference type="NCBI Taxonomy" id="3075"/>
    <lineage>
        <taxon>Eukaryota</taxon>
        <taxon>Viridiplantae</taxon>
        <taxon>Chlorophyta</taxon>
        <taxon>core chlorophytes</taxon>
        <taxon>Trebouxiophyceae</taxon>
        <taxon>Chlorellales</taxon>
        <taxon>Chlorellaceae</taxon>
        <taxon>Auxenochlorella</taxon>
    </lineage>
</organism>
<evidence type="ECO:0000313" key="14">
    <source>
        <dbReference type="Proteomes" id="UP000028924"/>
    </source>
</evidence>
<dbReference type="GeneID" id="23612205"/>
<keyword evidence="14" id="KW-1185">Reference proteome</keyword>
<evidence type="ECO:0000256" key="6">
    <source>
        <dbReference type="ARBA" id="ARBA00022448"/>
    </source>
</evidence>
<evidence type="ECO:0000256" key="2">
    <source>
        <dbReference type="ARBA" id="ARBA00004569"/>
    </source>
</evidence>
<dbReference type="GO" id="GO:0005743">
    <property type="term" value="C:mitochondrial inner membrane"/>
    <property type="evidence" value="ECO:0007669"/>
    <property type="project" value="UniProtKB-SubCell"/>
</dbReference>
<name>A0A087SBG1_AUXPR</name>
<dbReference type="GO" id="GO:0005758">
    <property type="term" value="C:mitochondrial intermembrane space"/>
    <property type="evidence" value="ECO:0007669"/>
    <property type="project" value="UniProtKB-SubCell"/>
</dbReference>
<evidence type="ECO:0000256" key="8">
    <source>
        <dbReference type="ARBA" id="ARBA00022792"/>
    </source>
</evidence>
<keyword evidence="12" id="KW-1015">Disulfide bond</keyword>
<dbReference type="EMBL" id="KL662087">
    <property type="protein sequence ID" value="KFM23065.1"/>
    <property type="molecule type" value="Genomic_DNA"/>
</dbReference>
<evidence type="ECO:0000256" key="12">
    <source>
        <dbReference type="ARBA" id="ARBA00023157"/>
    </source>
</evidence>
<evidence type="ECO:0000256" key="4">
    <source>
        <dbReference type="ARBA" id="ARBA00008006"/>
    </source>
</evidence>
<accession>A0A087SBG1</accession>
<dbReference type="PROSITE" id="PS51808">
    <property type="entry name" value="CHCH"/>
    <property type="match status" value="1"/>
</dbReference>
<dbReference type="Pfam" id="PF05676">
    <property type="entry name" value="NDUF_B7"/>
    <property type="match status" value="1"/>
</dbReference>
<evidence type="ECO:0000256" key="7">
    <source>
        <dbReference type="ARBA" id="ARBA00022660"/>
    </source>
</evidence>
<protein>
    <recommendedName>
        <fullName evidence="5">NADH dehydrogenase [ubiquinone] 1 beta subcomplex subunit 7</fullName>
    </recommendedName>
</protein>
<reference evidence="13 14" key="1">
    <citation type="journal article" date="2014" name="BMC Genomics">
        <title>Oil accumulation mechanisms of the oleaginous microalga Chlorella protothecoides revealed through its genome, transcriptomes, and proteomes.</title>
        <authorList>
            <person name="Gao C."/>
            <person name="Wang Y."/>
            <person name="Shen Y."/>
            <person name="Yan D."/>
            <person name="He X."/>
            <person name="Dai J."/>
            <person name="Wu Q."/>
        </authorList>
    </citation>
    <scope>NUCLEOTIDE SEQUENCE [LARGE SCALE GENOMIC DNA]</scope>
    <source>
        <strain evidence="13 14">0710</strain>
    </source>
</reference>
<sequence>MRVARIDMAFRDRCADKLVPLNKCRRASFFLPWKCEEERHAYEKCEYLEYKLRVAKASAARQEA</sequence>
<keyword evidence="7" id="KW-0679">Respiratory chain</keyword>
<proteinExistence type="inferred from homology"/>
<dbReference type="eggNOG" id="KOG3468">
    <property type="taxonomic scope" value="Eukaryota"/>
</dbReference>
<evidence type="ECO:0000256" key="9">
    <source>
        <dbReference type="ARBA" id="ARBA00022982"/>
    </source>
</evidence>
<keyword evidence="11" id="KW-0472">Membrane</keyword>